<keyword evidence="1" id="KW-0175">Coiled coil</keyword>
<sequence>MKKLILIICLPIILFSCQNKNQTEKLVAEIKDLKQRNDSLEKVVNGIKDKYVFDSLTIRQIPHYGNTNKLNSIHQEEFVFVGYNSNGKTSVVIGDSTYFDNGMKIYDGDSLPLKNGGFEHKIKLTQDRTSYRGILKTENDYGKSFETPFSSLIGAIKN</sequence>
<dbReference type="EMBL" id="CP022515">
    <property type="protein sequence ID" value="ASO05416.1"/>
    <property type="molecule type" value="Genomic_DNA"/>
</dbReference>
<dbReference type="AlphaFoldDB" id="A0A221UWD5"/>
<evidence type="ECO:0008006" key="4">
    <source>
        <dbReference type="Google" id="ProtNLM"/>
    </source>
</evidence>
<dbReference type="RefSeq" id="WP_093978177.1">
    <property type="nucleotide sequence ID" value="NZ_CP022515.1"/>
</dbReference>
<dbReference type="Proteomes" id="UP000204551">
    <property type="component" value="Chromosome"/>
</dbReference>
<organism evidence="2 3">
    <name type="scientific">Arenibacter algicola</name>
    <dbReference type="NCBI Taxonomy" id="616991"/>
    <lineage>
        <taxon>Bacteria</taxon>
        <taxon>Pseudomonadati</taxon>
        <taxon>Bacteroidota</taxon>
        <taxon>Flavobacteriia</taxon>
        <taxon>Flavobacteriales</taxon>
        <taxon>Flavobacteriaceae</taxon>
        <taxon>Arenibacter</taxon>
    </lineage>
</organism>
<evidence type="ECO:0000256" key="1">
    <source>
        <dbReference type="SAM" id="Coils"/>
    </source>
</evidence>
<feature type="coiled-coil region" evidence="1">
    <location>
        <begin position="23"/>
        <end position="50"/>
    </location>
</feature>
<dbReference type="KEGG" id="aalg:AREALGSMS7_01954"/>
<protein>
    <recommendedName>
        <fullName evidence="4">Lipoprotein</fullName>
    </recommendedName>
</protein>
<accession>A0A221UWD5</accession>
<evidence type="ECO:0000313" key="3">
    <source>
        <dbReference type="Proteomes" id="UP000204551"/>
    </source>
</evidence>
<dbReference type="PROSITE" id="PS51257">
    <property type="entry name" value="PROKAR_LIPOPROTEIN"/>
    <property type="match status" value="1"/>
</dbReference>
<evidence type="ECO:0000313" key="2">
    <source>
        <dbReference type="EMBL" id="ASO05416.1"/>
    </source>
</evidence>
<gene>
    <name evidence="2" type="ORF">AREALGSMS7_01954</name>
</gene>
<proteinExistence type="predicted"/>
<reference evidence="2 3" key="1">
    <citation type="submission" date="2017-07" db="EMBL/GenBank/DDBJ databases">
        <title>Genome Sequence of Arenibacter algicola Strain SMS7 Isolated from a culture of the Diatom Skeletonema marinoi.</title>
        <authorList>
            <person name="Topel M."/>
            <person name="Pinder M.I.M."/>
            <person name="Johansson O.N."/>
            <person name="Kourtchenko O."/>
            <person name="Godhe A."/>
            <person name="Clarke A.K."/>
        </authorList>
    </citation>
    <scope>NUCLEOTIDE SEQUENCE [LARGE SCALE GENOMIC DNA]</scope>
    <source>
        <strain evidence="2 3">SMS7</strain>
    </source>
</reference>
<name>A0A221UWD5_9FLAO</name>